<geneLocation type="plasmid" evidence="1">
    <name>p12-034</name>
</geneLocation>
<name>A0A3G4RT12_ECOLX</name>
<dbReference type="AlphaFoldDB" id="A0A3G4RT12"/>
<protein>
    <submittedName>
        <fullName evidence="1">Uncharacterized protein</fullName>
    </submittedName>
</protein>
<sequence length="126" mass="14836">MFAAIKQIVEKGPNCNLLFILDVLQCSDQVVQTHQHIPLTDMLHQQRQCGHPAMVHDFIVINDSDINQRKRLCVYFSRKRRILKTVQPVHAVRVRAALTVIEQHRNDQWQRFVLLQMSLHRRHTVA</sequence>
<gene>
    <name evidence="1" type="ORF">D0368_00037</name>
</gene>
<organism evidence="1">
    <name type="scientific">Escherichia coli</name>
    <dbReference type="NCBI Taxonomy" id="562"/>
    <lineage>
        <taxon>Bacteria</taxon>
        <taxon>Pseudomonadati</taxon>
        <taxon>Pseudomonadota</taxon>
        <taxon>Gammaproteobacteria</taxon>
        <taxon>Enterobacterales</taxon>
        <taxon>Enterobacteriaceae</taxon>
        <taxon>Escherichia</taxon>
    </lineage>
</organism>
<accession>A0A3G4RT12</accession>
<evidence type="ECO:0000313" key="1">
    <source>
        <dbReference type="EMBL" id="AYU68803.1"/>
    </source>
</evidence>
<dbReference type="EMBL" id="MH847088">
    <property type="protein sequence ID" value="AYU68803.1"/>
    <property type="molecule type" value="Genomic_DNA"/>
</dbReference>
<reference evidence="1" key="1">
    <citation type="journal article" date="2018" name="Vet. Microbiol.">
        <title>Characterization of plasmids harboring blaCTX-M genes in Escherichia coli from French pigs.</title>
        <authorList>
            <person name="Lucas P."/>
            <person name="Jouy E."/>
            <person name="Le Devendec L."/>
            <person name="de Boisseson C."/>
            <person name="Perrin-Guyomard A."/>
            <person name="Jove T."/>
            <person name="Blanchard Y."/>
            <person name="Touzain F."/>
            <person name="Kempf I."/>
        </authorList>
    </citation>
    <scope>NUCLEOTIDE SEQUENCE</scope>
    <source>
        <strain evidence="1">12-034</strain>
        <plasmid evidence="1">p12-034</plasmid>
    </source>
</reference>
<keyword evidence="1" id="KW-0614">Plasmid</keyword>
<proteinExistence type="predicted"/>